<feature type="chain" id="PRO_5040786601" description="N-acetyltransferase domain-containing protein" evidence="1">
    <location>
        <begin position="17"/>
        <end position="176"/>
    </location>
</feature>
<evidence type="ECO:0000256" key="1">
    <source>
        <dbReference type="SAM" id="SignalP"/>
    </source>
</evidence>
<dbReference type="OrthoDB" id="43192at2759"/>
<proteinExistence type="predicted"/>
<dbReference type="AlphaFoldDB" id="A0A9W7AW84"/>
<organism evidence="2 3">
    <name type="scientific">Triparma laevis f. longispina</name>
    <dbReference type="NCBI Taxonomy" id="1714387"/>
    <lineage>
        <taxon>Eukaryota</taxon>
        <taxon>Sar</taxon>
        <taxon>Stramenopiles</taxon>
        <taxon>Ochrophyta</taxon>
        <taxon>Bolidophyceae</taxon>
        <taxon>Parmales</taxon>
        <taxon>Triparmaceae</taxon>
        <taxon>Triparma</taxon>
    </lineage>
</organism>
<dbReference type="Proteomes" id="UP001165122">
    <property type="component" value="Unassembled WGS sequence"/>
</dbReference>
<evidence type="ECO:0008006" key="4">
    <source>
        <dbReference type="Google" id="ProtNLM"/>
    </source>
</evidence>
<dbReference type="SUPFAM" id="SSF55729">
    <property type="entry name" value="Acyl-CoA N-acyltransferases (Nat)"/>
    <property type="match status" value="1"/>
</dbReference>
<accession>A0A9W7AW84</accession>
<evidence type="ECO:0000313" key="3">
    <source>
        <dbReference type="Proteomes" id="UP001165122"/>
    </source>
</evidence>
<protein>
    <recommendedName>
        <fullName evidence="4">N-acetyltransferase domain-containing protein</fullName>
    </recommendedName>
</protein>
<keyword evidence="3" id="KW-1185">Reference proteome</keyword>
<dbReference type="EMBL" id="BRXW01000773">
    <property type="protein sequence ID" value="GMH76627.1"/>
    <property type="molecule type" value="Genomic_DNA"/>
</dbReference>
<reference evidence="3" key="1">
    <citation type="journal article" date="2023" name="Commun. Biol.">
        <title>Genome analysis of Parmales, the sister group of diatoms, reveals the evolutionary specialization of diatoms from phago-mixotrophs to photoautotrophs.</title>
        <authorList>
            <person name="Ban H."/>
            <person name="Sato S."/>
            <person name="Yoshikawa S."/>
            <person name="Yamada K."/>
            <person name="Nakamura Y."/>
            <person name="Ichinomiya M."/>
            <person name="Sato N."/>
            <person name="Blanc-Mathieu R."/>
            <person name="Endo H."/>
            <person name="Kuwata A."/>
            <person name="Ogata H."/>
        </authorList>
    </citation>
    <scope>NUCLEOTIDE SEQUENCE [LARGE SCALE GENOMIC DNA]</scope>
    <source>
        <strain evidence="3">NIES 3700</strain>
    </source>
</reference>
<keyword evidence="1" id="KW-0732">Signal</keyword>
<dbReference type="InterPro" id="IPR016181">
    <property type="entry name" value="Acyl_CoA_acyltransferase"/>
</dbReference>
<feature type="signal peptide" evidence="1">
    <location>
        <begin position="1"/>
        <end position="16"/>
    </location>
</feature>
<gene>
    <name evidence="2" type="ORF">TrLO_g9452</name>
</gene>
<evidence type="ECO:0000313" key="2">
    <source>
        <dbReference type="EMBL" id="GMH76627.1"/>
    </source>
</evidence>
<comment type="caution">
    <text evidence="2">The sequence shown here is derived from an EMBL/GenBank/DDBJ whole genome shotgun (WGS) entry which is preliminary data.</text>
</comment>
<name>A0A9W7AW84_9STRA</name>
<sequence length="176" mass="19805">MIPCLLLLLFLPLTISLKITLHPLPPCTTPFLLKPLLNLIPPQPLNTLSPLLKTLYSNKIELRLYSQNQYVAKLGITLTPKPGYGVGGLCAILCMYVEEDRRGVIWEGKSYGELLLDISYAINENIILTTDDNGSGGLIRWYEKQGFEIVDEDDGGSRRMVKTNCRGGEWKVDEFY</sequence>